<feature type="site" description="Interacts with tRNA" evidence="10">
    <location>
        <position position="180"/>
    </location>
</feature>
<dbReference type="NCBIfam" id="NF008774">
    <property type="entry name" value="PRK11815.1"/>
    <property type="match status" value="1"/>
</dbReference>
<keyword evidence="16" id="KW-1185">Reference proteome</keyword>
<comment type="cofactor">
    <cofactor evidence="1 10 11 13">
        <name>FMN</name>
        <dbReference type="ChEBI" id="CHEBI:58210"/>
    </cofactor>
</comment>
<feature type="domain" description="DUS-like FMN-binding" evidence="14">
    <location>
        <begin position="9"/>
        <end position="315"/>
    </location>
</feature>
<comment type="catalytic activity">
    <reaction evidence="10">
        <text>5,6-dihydrouridine(20) in tRNA + NADP(+) = uridine(20) in tRNA + NADPH + H(+)</text>
        <dbReference type="Rhea" id="RHEA:53336"/>
        <dbReference type="Rhea" id="RHEA-COMP:13533"/>
        <dbReference type="Rhea" id="RHEA-COMP:13534"/>
        <dbReference type="ChEBI" id="CHEBI:15378"/>
        <dbReference type="ChEBI" id="CHEBI:57783"/>
        <dbReference type="ChEBI" id="CHEBI:58349"/>
        <dbReference type="ChEBI" id="CHEBI:65315"/>
        <dbReference type="ChEBI" id="CHEBI:74443"/>
        <dbReference type="EC" id="1.3.1.91"/>
    </reaction>
</comment>
<evidence type="ECO:0000256" key="1">
    <source>
        <dbReference type="ARBA" id="ARBA00001917"/>
    </source>
</evidence>
<feature type="binding site" evidence="10 13">
    <location>
        <position position="165"/>
    </location>
    <ligand>
        <name>FMN</name>
        <dbReference type="ChEBI" id="CHEBI:58210"/>
    </ligand>
</feature>
<name>A0A3M0A240_9GAMM</name>
<dbReference type="PROSITE" id="PS01136">
    <property type="entry name" value="UPF0034"/>
    <property type="match status" value="1"/>
</dbReference>
<evidence type="ECO:0000256" key="6">
    <source>
        <dbReference type="ARBA" id="ARBA00022857"/>
    </source>
</evidence>
<comment type="catalytic activity">
    <reaction evidence="10">
        <text>5,6-dihydrouridine(20) in tRNA + NAD(+) = uridine(20) in tRNA + NADH + H(+)</text>
        <dbReference type="Rhea" id="RHEA:53340"/>
        <dbReference type="Rhea" id="RHEA-COMP:13533"/>
        <dbReference type="Rhea" id="RHEA-COMP:13534"/>
        <dbReference type="ChEBI" id="CHEBI:15378"/>
        <dbReference type="ChEBI" id="CHEBI:57540"/>
        <dbReference type="ChEBI" id="CHEBI:57945"/>
        <dbReference type="ChEBI" id="CHEBI:65315"/>
        <dbReference type="ChEBI" id="CHEBI:74443"/>
        <dbReference type="EC" id="1.3.1.91"/>
    </reaction>
</comment>
<dbReference type="Proteomes" id="UP000267187">
    <property type="component" value="Unassembled WGS sequence"/>
</dbReference>
<keyword evidence="6 10" id="KW-0521">NADP</keyword>
<keyword evidence="8 10" id="KW-0560">Oxidoreductase</keyword>
<dbReference type="AlphaFoldDB" id="A0A3M0A240"/>
<dbReference type="PANTHER" id="PTHR42907">
    <property type="entry name" value="FMN-LINKED OXIDOREDUCTASES SUPERFAMILY PROTEIN"/>
    <property type="match status" value="1"/>
</dbReference>
<dbReference type="PANTHER" id="PTHR42907:SF1">
    <property type="entry name" value="FMN-LINKED OXIDOREDUCTASES SUPERFAMILY PROTEIN"/>
    <property type="match status" value="1"/>
</dbReference>
<evidence type="ECO:0000256" key="7">
    <source>
        <dbReference type="ARBA" id="ARBA00022884"/>
    </source>
</evidence>
<dbReference type="RefSeq" id="WP_121877525.1">
    <property type="nucleotide sequence ID" value="NZ_REFJ01000005.1"/>
</dbReference>
<evidence type="ECO:0000313" key="15">
    <source>
        <dbReference type="EMBL" id="RMA78890.1"/>
    </source>
</evidence>
<feature type="binding site" evidence="10 13">
    <location>
        <begin position="205"/>
        <end position="207"/>
    </location>
    <ligand>
        <name>FMN</name>
        <dbReference type="ChEBI" id="CHEBI:58210"/>
    </ligand>
</feature>
<dbReference type="GO" id="GO:0000049">
    <property type="term" value="F:tRNA binding"/>
    <property type="evidence" value="ECO:0007669"/>
    <property type="project" value="UniProtKB-UniRule"/>
</dbReference>
<dbReference type="GO" id="GO:0102266">
    <property type="term" value="F:tRNA-dihydrouridine20a synthase activity"/>
    <property type="evidence" value="ECO:0007669"/>
    <property type="project" value="RHEA"/>
</dbReference>
<dbReference type="InterPro" id="IPR001269">
    <property type="entry name" value="DUS_fam"/>
</dbReference>
<dbReference type="HAMAP" id="MF_02041">
    <property type="entry name" value="DusA_subfam"/>
    <property type="match status" value="1"/>
</dbReference>
<dbReference type="PIRSF" id="PIRSF006621">
    <property type="entry name" value="Dus"/>
    <property type="match status" value="1"/>
</dbReference>
<dbReference type="Pfam" id="PF01207">
    <property type="entry name" value="Dus"/>
    <property type="match status" value="1"/>
</dbReference>
<evidence type="ECO:0000259" key="14">
    <source>
        <dbReference type="Pfam" id="PF01207"/>
    </source>
</evidence>
<dbReference type="CDD" id="cd02801">
    <property type="entry name" value="DUS_like_FMN"/>
    <property type="match status" value="1"/>
</dbReference>
<evidence type="ECO:0000256" key="4">
    <source>
        <dbReference type="ARBA" id="ARBA00022643"/>
    </source>
</evidence>
<feature type="site" description="Interacts with tRNA; defines subfamily-specific binding signature" evidence="10">
    <location>
        <position position="297"/>
    </location>
</feature>
<dbReference type="InterPro" id="IPR018517">
    <property type="entry name" value="tRNA_hU_synthase_CS"/>
</dbReference>
<dbReference type="InterPro" id="IPR013785">
    <property type="entry name" value="Aldolase_TIM"/>
</dbReference>
<dbReference type="GO" id="GO:0102264">
    <property type="term" value="F:tRNA-dihydrouridine20 synthase activity"/>
    <property type="evidence" value="ECO:0007669"/>
    <property type="project" value="UniProtKB-EC"/>
</dbReference>
<feature type="binding site" evidence="10 13">
    <location>
        <position position="133"/>
    </location>
    <ligand>
        <name>FMN</name>
        <dbReference type="ChEBI" id="CHEBI:58210"/>
    </ligand>
</feature>
<dbReference type="Gene3D" id="1.20.120.1460">
    <property type="match status" value="1"/>
</dbReference>
<keyword evidence="7 10" id="KW-0694">RNA-binding</keyword>
<dbReference type="InterPro" id="IPR004653">
    <property type="entry name" value="DusA"/>
</dbReference>
<gene>
    <name evidence="10" type="primary">dusA</name>
    <name evidence="15" type="ORF">DFR27_2230</name>
</gene>
<evidence type="ECO:0000256" key="12">
    <source>
        <dbReference type="PIRSR" id="PIRSR006621-1"/>
    </source>
</evidence>
<evidence type="ECO:0000256" key="13">
    <source>
        <dbReference type="PIRSR" id="PIRSR006621-2"/>
    </source>
</evidence>
<evidence type="ECO:0000256" key="5">
    <source>
        <dbReference type="ARBA" id="ARBA00022694"/>
    </source>
</evidence>
<evidence type="ECO:0000256" key="9">
    <source>
        <dbReference type="ARBA" id="ARBA00058013"/>
    </source>
</evidence>
<dbReference type="Gene3D" id="3.20.20.70">
    <property type="entry name" value="Aldolase class I"/>
    <property type="match status" value="1"/>
</dbReference>
<feature type="site" description="Interacts with tRNA; defines subfamily-specific binding signature" evidence="10">
    <location>
        <position position="177"/>
    </location>
</feature>
<proteinExistence type="inferred from homology"/>
<keyword evidence="2 10" id="KW-0820">tRNA-binding</keyword>
<evidence type="ECO:0000256" key="11">
    <source>
        <dbReference type="PIRNR" id="PIRNR006621"/>
    </source>
</evidence>
<feature type="binding site" evidence="10 13">
    <location>
        <begin position="11"/>
        <end position="13"/>
    </location>
    <ligand>
        <name>FMN</name>
        <dbReference type="ChEBI" id="CHEBI:58210"/>
    </ligand>
</feature>
<comment type="catalytic activity">
    <reaction evidence="10">
        <text>5,6-dihydrouridine(20a) in tRNA + NADP(+) = uridine(20a) in tRNA + NADPH + H(+)</text>
        <dbReference type="Rhea" id="RHEA:53344"/>
        <dbReference type="Rhea" id="RHEA-COMP:13535"/>
        <dbReference type="Rhea" id="RHEA-COMP:13536"/>
        <dbReference type="ChEBI" id="CHEBI:15378"/>
        <dbReference type="ChEBI" id="CHEBI:57783"/>
        <dbReference type="ChEBI" id="CHEBI:58349"/>
        <dbReference type="ChEBI" id="CHEBI:65315"/>
        <dbReference type="ChEBI" id="CHEBI:74443"/>
    </reaction>
</comment>
<evidence type="ECO:0000313" key="16">
    <source>
        <dbReference type="Proteomes" id="UP000267187"/>
    </source>
</evidence>
<feature type="binding site" evidence="10 13">
    <location>
        <begin position="227"/>
        <end position="228"/>
    </location>
    <ligand>
        <name>FMN</name>
        <dbReference type="ChEBI" id="CHEBI:58210"/>
    </ligand>
</feature>
<dbReference type="NCBIfam" id="TIGR00742">
    <property type="entry name" value="yjbN"/>
    <property type="match status" value="1"/>
</dbReference>
<sequence>MRPNYTLSTAPMMEWSDRHCRAFWRVLTKHSLMYTEMVTANAVIHGNRDYLIGYNDVEHPIALQLGGSDPAQLGEAAKIAADYGYDEVNLNCGCPSDRVKSGFFGACLMAEPETVARSMEAVIEAAPIKATVKNRIGIDDQEDYPSLLNFIDTVSASGVNHFIVHARKAWLNGLSPKENREIPPLRYDLVHQLKAERPQLEIAINGGINTLDEADEHLQHVDGVMLGRAAYQNPWILASVDRRFFGAQSDPVATRHEALRAYFPYIESQLAVGAKLHYMTRHLMGLFNAQPGGKQFRRYVSENAYKDGAGLAVLEDAMALVPE</sequence>
<dbReference type="EMBL" id="REFJ01000005">
    <property type="protein sequence ID" value="RMA78890.1"/>
    <property type="molecule type" value="Genomic_DNA"/>
</dbReference>
<evidence type="ECO:0000256" key="10">
    <source>
        <dbReference type="HAMAP-Rule" id="MF_02041"/>
    </source>
</evidence>
<dbReference type="FunFam" id="3.20.20.70:FF:000083">
    <property type="entry name" value="tRNA-dihydrouridine(20/20a) synthase"/>
    <property type="match status" value="1"/>
</dbReference>
<organism evidence="15 16">
    <name type="scientific">Umboniibacter marinipuniceus</name>
    <dbReference type="NCBI Taxonomy" id="569599"/>
    <lineage>
        <taxon>Bacteria</taxon>
        <taxon>Pseudomonadati</taxon>
        <taxon>Pseudomonadota</taxon>
        <taxon>Gammaproteobacteria</taxon>
        <taxon>Cellvibrionales</taxon>
        <taxon>Cellvibrionaceae</taxon>
        <taxon>Umboniibacter</taxon>
    </lineage>
</organism>
<keyword evidence="4 10" id="KW-0288">FMN</keyword>
<keyword evidence="5 10" id="KW-0819">tRNA processing</keyword>
<comment type="caution">
    <text evidence="10">Lacks conserved residue(s) required for the propagation of feature annotation.</text>
</comment>
<comment type="similarity">
    <text evidence="10">Belongs to the Dus family. DusA subfamily.</text>
</comment>
<comment type="catalytic activity">
    <reaction evidence="10">
        <text>5,6-dihydrouridine(20a) in tRNA + NAD(+) = uridine(20a) in tRNA + NADH + H(+)</text>
        <dbReference type="Rhea" id="RHEA:53348"/>
        <dbReference type="Rhea" id="RHEA-COMP:13535"/>
        <dbReference type="Rhea" id="RHEA-COMP:13536"/>
        <dbReference type="ChEBI" id="CHEBI:15378"/>
        <dbReference type="ChEBI" id="CHEBI:57540"/>
        <dbReference type="ChEBI" id="CHEBI:57945"/>
        <dbReference type="ChEBI" id="CHEBI:65315"/>
        <dbReference type="ChEBI" id="CHEBI:74443"/>
    </reaction>
</comment>
<dbReference type="OrthoDB" id="9783413at2"/>
<dbReference type="EC" id="1.3.1.91" evidence="10"/>
<comment type="similarity">
    <text evidence="11">Belongs to the dus family.</text>
</comment>
<dbReference type="GO" id="GO:0010181">
    <property type="term" value="F:FMN binding"/>
    <property type="evidence" value="ECO:0007669"/>
    <property type="project" value="UniProtKB-UniRule"/>
</dbReference>
<feature type="active site" description="Proton donor" evidence="10 12">
    <location>
        <position position="94"/>
    </location>
</feature>
<dbReference type="InterPro" id="IPR035587">
    <property type="entry name" value="DUS-like_FMN-bd"/>
</dbReference>
<accession>A0A3M0A240</accession>
<reference evidence="15 16" key="1">
    <citation type="submission" date="2018-10" db="EMBL/GenBank/DDBJ databases">
        <title>Genomic Encyclopedia of Type Strains, Phase IV (KMG-IV): sequencing the most valuable type-strain genomes for metagenomic binning, comparative biology and taxonomic classification.</title>
        <authorList>
            <person name="Goeker M."/>
        </authorList>
    </citation>
    <scope>NUCLEOTIDE SEQUENCE [LARGE SCALE GENOMIC DNA]</scope>
    <source>
        <strain evidence="15 16">DSM 25080</strain>
    </source>
</reference>
<comment type="caution">
    <text evidence="15">The sequence shown here is derived from an EMBL/GenBank/DDBJ whole genome shotgun (WGS) entry which is preliminary data.</text>
</comment>
<protein>
    <recommendedName>
        <fullName evidence="10">tRNA-dihydrouridine(20/20a) synthase</fullName>
        <ecNumber evidence="10">1.3.1.91</ecNumber>
    </recommendedName>
    <alternativeName>
        <fullName evidence="10">U20-specific dihydrouridine synthase</fullName>
        <shortName evidence="10">U20-specific Dus</shortName>
    </alternativeName>
    <alternativeName>
        <fullName evidence="10">tRNA-dihydrouridine synthase A</fullName>
    </alternativeName>
</protein>
<dbReference type="GO" id="GO:0050660">
    <property type="term" value="F:flavin adenine dinucleotide binding"/>
    <property type="evidence" value="ECO:0007669"/>
    <property type="project" value="InterPro"/>
</dbReference>
<evidence type="ECO:0000256" key="2">
    <source>
        <dbReference type="ARBA" id="ARBA00022555"/>
    </source>
</evidence>
<feature type="binding site" evidence="10 13">
    <location>
        <position position="64"/>
    </location>
    <ligand>
        <name>FMN</name>
        <dbReference type="ChEBI" id="CHEBI:58210"/>
    </ligand>
</feature>
<keyword evidence="3 10" id="KW-0285">Flavoprotein</keyword>
<keyword evidence="13" id="KW-0547">Nucleotide-binding</keyword>
<feature type="site" description="Interacts with tRNA" evidence="10">
    <location>
        <position position="91"/>
    </location>
</feature>
<comment type="function">
    <text evidence="9 10">Catalyzes the synthesis of 5,6-dihydrouridine (D), a modified base found in the D-loop of most tRNAs, via the reduction of the C5-C6 double bond in target uridines. Specifically modifies U20 and U20a in tRNAs.</text>
</comment>
<evidence type="ECO:0000256" key="8">
    <source>
        <dbReference type="ARBA" id="ARBA00023002"/>
    </source>
</evidence>
<dbReference type="SUPFAM" id="SSF51395">
    <property type="entry name" value="FMN-linked oxidoreductases"/>
    <property type="match status" value="1"/>
</dbReference>
<evidence type="ECO:0000256" key="3">
    <source>
        <dbReference type="ARBA" id="ARBA00022630"/>
    </source>
</evidence>